<proteinExistence type="predicted"/>
<accession>A0A5K7XYN0</accession>
<protein>
    <submittedName>
        <fullName evidence="2">Uncharacterized protein</fullName>
    </submittedName>
</protein>
<dbReference type="EMBL" id="LC506465">
    <property type="protein sequence ID" value="BBO54093.1"/>
    <property type="molecule type" value="Genomic_DNA"/>
</dbReference>
<keyword evidence="1" id="KW-0812">Transmembrane</keyword>
<evidence type="ECO:0000256" key="1">
    <source>
        <dbReference type="SAM" id="Phobius"/>
    </source>
</evidence>
<reference evidence="2" key="1">
    <citation type="journal article" date="2020" name="Sci. Rep.">
        <title>A novel Asfarvirus-like virus identified as a potential cause of mass mortality of abalone.</title>
        <authorList>
            <person name="Matsuyama T."/>
            <person name="Takano T."/>
            <person name="Nishiki I."/>
            <person name="Fujiwara A."/>
            <person name="Kiryu I."/>
            <person name="Inada M."/>
            <person name="Sakai T."/>
            <person name="Terashima S."/>
            <person name="Matsuura Y."/>
            <person name="Isowa K."/>
            <person name="Nakayasu C."/>
        </authorList>
    </citation>
    <scope>NUCLEOTIDE SEQUENCE</scope>
</reference>
<feature type="transmembrane region" description="Helical" evidence="1">
    <location>
        <begin position="23"/>
        <end position="46"/>
    </location>
</feature>
<evidence type="ECO:0000313" key="2">
    <source>
        <dbReference type="EMBL" id="BBO54093.1"/>
    </source>
</evidence>
<sequence>MSGMLDESLSGLYMKISSNPKTVLAIVVGFIIAIFILLFALFRCWWKSDHMKPNRGGYQNAGSDQVDTTAASYDFDIGRAPELPDISTPYLKPGKIIDEDILANHLRTGVAV</sequence>
<name>A0A5K7XYN0_9VIRU</name>
<keyword evidence="1" id="KW-1133">Transmembrane helix</keyword>
<organism evidence="2">
    <name type="scientific">Abalone asfa-like virus</name>
    <dbReference type="NCBI Taxonomy" id="2839893"/>
    <lineage>
        <taxon>Viruses</taxon>
        <taxon>Varidnaviria</taxon>
        <taxon>Bamfordvirae</taxon>
        <taxon>Nucleocytoviricota</taxon>
        <taxon>Pokkesviricetes</taxon>
        <taxon>Asfuvirales</taxon>
        <taxon>Asfarviridae</taxon>
    </lineage>
</organism>
<keyword evidence="1" id="KW-0472">Membrane</keyword>